<gene>
    <name evidence="2" type="ORF">FRZ44_24840</name>
</gene>
<evidence type="ECO:0000256" key="1">
    <source>
        <dbReference type="SAM" id="MobiDB-lite"/>
    </source>
</evidence>
<dbReference type="PANTHER" id="PTHR30105">
    <property type="entry name" value="UNCHARACTERIZED YIBQ-RELATED"/>
    <property type="match status" value="1"/>
</dbReference>
<dbReference type="InterPro" id="IPR006837">
    <property type="entry name" value="Divergent_DAC"/>
</dbReference>
<organism evidence="2 3">
    <name type="scientific">Hypericibacter terrae</name>
    <dbReference type="NCBI Taxonomy" id="2602015"/>
    <lineage>
        <taxon>Bacteria</taxon>
        <taxon>Pseudomonadati</taxon>
        <taxon>Pseudomonadota</taxon>
        <taxon>Alphaproteobacteria</taxon>
        <taxon>Rhodospirillales</taxon>
        <taxon>Dongiaceae</taxon>
        <taxon>Hypericibacter</taxon>
    </lineage>
</organism>
<name>A0A5J6MI75_9PROT</name>
<dbReference type="PANTHER" id="PTHR30105:SF2">
    <property type="entry name" value="DIVERGENT POLYSACCHARIDE DEACETYLASE SUPERFAMILY"/>
    <property type="match status" value="1"/>
</dbReference>
<feature type="region of interest" description="Disordered" evidence="1">
    <location>
        <begin position="1"/>
        <end position="42"/>
    </location>
</feature>
<keyword evidence="3" id="KW-1185">Reference proteome</keyword>
<evidence type="ECO:0000313" key="2">
    <source>
        <dbReference type="EMBL" id="QEX17188.1"/>
    </source>
</evidence>
<dbReference type="AlphaFoldDB" id="A0A5J6MI75"/>
<reference evidence="2 3" key="1">
    <citation type="submission" date="2019-08" db="EMBL/GenBank/DDBJ databases">
        <title>Hyperibacter terrae gen. nov., sp. nov. and Hyperibacter viscosus sp. nov., two new members in the family Rhodospirillaceae isolated from the rhizosphere of Hypericum perforatum.</title>
        <authorList>
            <person name="Noviana Z."/>
        </authorList>
    </citation>
    <scope>NUCLEOTIDE SEQUENCE [LARGE SCALE GENOMIC DNA]</scope>
    <source>
        <strain evidence="2 3">R5913</strain>
    </source>
</reference>
<dbReference type="InterPro" id="IPR011330">
    <property type="entry name" value="Glyco_hydro/deAcase_b/a-brl"/>
</dbReference>
<feature type="compositionally biased region" description="Basic residues" evidence="1">
    <location>
        <begin position="32"/>
        <end position="42"/>
    </location>
</feature>
<dbReference type="EMBL" id="CP042906">
    <property type="protein sequence ID" value="QEX17188.1"/>
    <property type="molecule type" value="Genomic_DNA"/>
</dbReference>
<evidence type="ECO:0000313" key="3">
    <source>
        <dbReference type="Proteomes" id="UP000326202"/>
    </source>
</evidence>
<feature type="region of interest" description="Disordered" evidence="1">
    <location>
        <begin position="108"/>
        <end position="138"/>
    </location>
</feature>
<dbReference type="Gene3D" id="3.20.20.370">
    <property type="entry name" value="Glycoside hydrolase/deacetylase"/>
    <property type="match status" value="1"/>
</dbReference>
<dbReference type="RefSeq" id="WP_151177467.1">
    <property type="nucleotide sequence ID" value="NZ_CP042906.1"/>
</dbReference>
<dbReference type="SUPFAM" id="SSF88713">
    <property type="entry name" value="Glycoside hydrolase/deacetylase"/>
    <property type="match status" value="1"/>
</dbReference>
<feature type="compositionally biased region" description="Pro residues" evidence="1">
    <location>
        <begin position="108"/>
        <end position="123"/>
    </location>
</feature>
<dbReference type="KEGG" id="htq:FRZ44_24840"/>
<dbReference type="GO" id="GO:0005975">
    <property type="term" value="P:carbohydrate metabolic process"/>
    <property type="evidence" value="ECO:0007669"/>
    <property type="project" value="InterPro"/>
</dbReference>
<accession>A0A5J6MI75</accession>
<dbReference type="CDD" id="cd10936">
    <property type="entry name" value="CE4_DAC2"/>
    <property type="match status" value="1"/>
</dbReference>
<dbReference type="Proteomes" id="UP000326202">
    <property type="component" value="Chromosome"/>
</dbReference>
<protein>
    <recommendedName>
        <fullName evidence="4">Divergent polysaccharide deacetylase family protein</fullName>
    </recommendedName>
</protein>
<proteinExistence type="predicted"/>
<sequence length="413" mass="43772">MTARRRNGRGAGSKKRSSGRGSARSSIFPIGPRRRGRAPKPSWRRSLLRLAGPPLWLLLALLLGVVAVGFSQGWFASSKPHPVVASAPAPSSSTAVLSTFIPEPLAKPPVPPTDAVAPPPTPTAPVYEESSSAPAVLDSSNEPDEVAALIARPAPATSATGAAPSLPSVGGSATWLAYAVPVPDTRGRPMIAIVIDDVGLDRANSARAIALPGPLTISFMTYAEHLDQQSALAREHGHELMLHVPMEPMDPSLDAGPDALRTDLAPGELKRRLDWDLTRLSGIVGINNHMGSKFSRSTEGMNLVMQALRERGLLFLDSRTIADSVGSKEAAAYGVPHADRDVFLDDDQSPAKIDQMLAELERIARKRGYAVGIGHPHPATIAALQRWLPTAAQRGFVLVPISAIVRRMNGVTG</sequence>
<evidence type="ECO:0008006" key="4">
    <source>
        <dbReference type="Google" id="ProtNLM"/>
    </source>
</evidence>
<dbReference type="Pfam" id="PF04748">
    <property type="entry name" value="Polysacc_deac_2"/>
    <property type="match status" value="1"/>
</dbReference>
<dbReference type="OrthoDB" id="9784811at2"/>
<feature type="compositionally biased region" description="Basic residues" evidence="1">
    <location>
        <begin position="1"/>
        <end position="18"/>
    </location>
</feature>